<keyword evidence="3" id="KW-1185">Reference proteome</keyword>
<dbReference type="InterPro" id="IPR032075">
    <property type="entry name" value="PI-PLC-C1"/>
</dbReference>
<dbReference type="GO" id="GO:0008081">
    <property type="term" value="F:phosphoric diester hydrolase activity"/>
    <property type="evidence" value="ECO:0007669"/>
    <property type="project" value="InterPro"/>
</dbReference>
<dbReference type="RefSeq" id="WP_129210058.1">
    <property type="nucleotide sequence ID" value="NZ_BMGU01000001.1"/>
</dbReference>
<organism evidence="2 3">
    <name type="scientific">Silvibacterium dinghuense</name>
    <dbReference type="NCBI Taxonomy" id="1560006"/>
    <lineage>
        <taxon>Bacteria</taxon>
        <taxon>Pseudomonadati</taxon>
        <taxon>Acidobacteriota</taxon>
        <taxon>Terriglobia</taxon>
        <taxon>Terriglobales</taxon>
        <taxon>Acidobacteriaceae</taxon>
        <taxon>Silvibacterium</taxon>
    </lineage>
</organism>
<sequence length="380" mass="41768">MKSLSTRVPSMMLAAVFAALSAQAVMAQAGDTPVRINQIQVIGSHNSYHAGLLPGIAKLLEAKNPEVFRTLDYSHPPLEVQLDHGIRQIELDIYADSKGGLYAHPFGPKLVAEAGLPADPDPYPHGEMLQPGFKVMHVQDIDYASNCQPFITCLRIVKQWSEAHPAHVPIFILVETVQEVPDDKLPWTKPEAFTPALFDALDAEIRSVFHDSEMITPDQVRGRSATLNASILHHGWPTLKQARGKVIFLMDQKPVGPIYLQGHPGLRGRVLFTNATPGDPDAAFVEQNDDSAKQINALVRQGYLVRARADEDTVQARTNDTRRRDEVMRSGAQMISTDYPAAEPSRWTKYSVALPGDAAARCNPVNAPAHCVDAQMEAPR</sequence>
<dbReference type="EMBL" id="SDMK01000006">
    <property type="protein sequence ID" value="RXS92991.1"/>
    <property type="molecule type" value="Genomic_DNA"/>
</dbReference>
<keyword evidence="1" id="KW-0732">Signal</keyword>
<dbReference type="Gene3D" id="3.20.20.190">
    <property type="entry name" value="Phosphatidylinositol (PI) phosphodiesterase"/>
    <property type="match status" value="1"/>
</dbReference>
<dbReference type="InterPro" id="IPR017946">
    <property type="entry name" value="PLC-like_Pdiesterase_TIM-brl"/>
</dbReference>
<dbReference type="SUPFAM" id="SSF51695">
    <property type="entry name" value="PLC-like phosphodiesterases"/>
    <property type="match status" value="1"/>
</dbReference>
<evidence type="ECO:0000256" key="1">
    <source>
        <dbReference type="SAM" id="SignalP"/>
    </source>
</evidence>
<name>A0A4Q1S7M2_9BACT</name>
<dbReference type="AlphaFoldDB" id="A0A4Q1S7M2"/>
<evidence type="ECO:0000313" key="3">
    <source>
        <dbReference type="Proteomes" id="UP000290253"/>
    </source>
</evidence>
<dbReference type="OrthoDB" id="195526at2"/>
<feature type="chain" id="PRO_5021031721" description="Calcium-dependent phosphoinositide phospholipase C" evidence="1">
    <location>
        <begin position="28"/>
        <end position="380"/>
    </location>
</feature>
<dbReference type="GO" id="GO:0006629">
    <property type="term" value="P:lipid metabolic process"/>
    <property type="evidence" value="ECO:0007669"/>
    <property type="project" value="InterPro"/>
</dbReference>
<dbReference type="Proteomes" id="UP000290253">
    <property type="component" value="Unassembled WGS sequence"/>
</dbReference>
<proteinExistence type="predicted"/>
<gene>
    <name evidence="2" type="ORF">ESZ00_19315</name>
</gene>
<comment type="caution">
    <text evidence="2">The sequence shown here is derived from an EMBL/GenBank/DDBJ whole genome shotgun (WGS) entry which is preliminary data.</text>
</comment>
<dbReference type="CDD" id="cd08589">
    <property type="entry name" value="PI-PLCc_SaPLC1_like"/>
    <property type="match status" value="1"/>
</dbReference>
<protein>
    <recommendedName>
        <fullName evidence="4">Calcium-dependent phosphoinositide phospholipase C</fullName>
    </recommendedName>
</protein>
<dbReference type="Pfam" id="PF16670">
    <property type="entry name" value="PI-PLC-C1"/>
    <property type="match status" value="1"/>
</dbReference>
<evidence type="ECO:0000313" key="2">
    <source>
        <dbReference type="EMBL" id="RXS92991.1"/>
    </source>
</evidence>
<evidence type="ECO:0008006" key="4">
    <source>
        <dbReference type="Google" id="ProtNLM"/>
    </source>
</evidence>
<reference evidence="2 3" key="1">
    <citation type="journal article" date="2016" name="Int. J. Syst. Evol. Microbiol.">
        <title>Acidipila dinghuensis sp. nov., an acidobacterium isolated from forest soil.</title>
        <authorList>
            <person name="Jiang Y.W."/>
            <person name="Wang J."/>
            <person name="Chen M.H."/>
            <person name="Lv Y.Y."/>
            <person name="Qiu L.H."/>
        </authorList>
    </citation>
    <scope>NUCLEOTIDE SEQUENCE [LARGE SCALE GENOMIC DNA]</scope>
    <source>
        <strain evidence="2 3">DHOF10</strain>
    </source>
</reference>
<feature type="signal peptide" evidence="1">
    <location>
        <begin position="1"/>
        <end position="27"/>
    </location>
</feature>
<accession>A0A4Q1S7M2</accession>